<accession>A0A383DK90</accession>
<organism evidence="1">
    <name type="scientific">marine metagenome</name>
    <dbReference type="NCBI Taxonomy" id="408172"/>
    <lineage>
        <taxon>unclassified sequences</taxon>
        <taxon>metagenomes</taxon>
        <taxon>ecological metagenomes</taxon>
    </lineage>
</organism>
<proteinExistence type="predicted"/>
<feature type="non-terminal residue" evidence="1">
    <location>
        <position position="235"/>
    </location>
</feature>
<dbReference type="EMBL" id="UINC01217918">
    <property type="protein sequence ID" value="SVE44730.1"/>
    <property type="molecule type" value="Genomic_DNA"/>
</dbReference>
<protein>
    <submittedName>
        <fullName evidence="1">Uncharacterized protein</fullName>
    </submittedName>
</protein>
<reference evidence="1" key="1">
    <citation type="submission" date="2018-05" db="EMBL/GenBank/DDBJ databases">
        <authorList>
            <person name="Lanie J.A."/>
            <person name="Ng W.-L."/>
            <person name="Kazmierczak K.M."/>
            <person name="Andrzejewski T.M."/>
            <person name="Davidsen T.M."/>
            <person name="Wayne K.J."/>
            <person name="Tettelin H."/>
            <person name="Glass J.I."/>
            <person name="Rusch D."/>
            <person name="Podicherti R."/>
            <person name="Tsui H.-C.T."/>
            <person name="Winkler M.E."/>
        </authorList>
    </citation>
    <scope>NUCLEOTIDE SEQUENCE</scope>
</reference>
<dbReference type="AlphaFoldDB" id="A0A383DK90"/>
<gene>
    <name evidence="1" type="ORF">METZ01_LOCUS497584</name>
</gene>
<feature type="non-terminal residue" evidence="1">
    <location>
        <position position="1"/>
    </location>
</feature>
<name>A0A383DK90_9ZZZZ</name>
<sequence length="235" mass="25052">IVRVSADTIKLATSWANSTTGTVVDLTGLSDANENHTIKESDSIGVADTVIGGLVNDTDYDVIKVDDDTIQLKPDGGGSAIDLTAYGGNNENHSIRDLDGDGTGSGGTFKITGVDNQGGAYGRIQRLTKGKVDDILINDGGANYAFEDQFQLIGTYLQITETSGALFAVDEYIIGEKSRATARIRGIVGNKLYIDTIRGNFDTDKNRLGEYEGENILKWKNADGTKTEVSSGNFV</sequence>
<evidence type="ECO:0000313" key="1">
    <source>
        <dbReference type="EMBL" id="SVE44730.1"/>
    </source>
</evidence>